<dbReference type="OrthoDB" id="9897539at2"/>
<dbReference type="RefSeq" id="WP_014448614.1">
    <property type="nucleotide sequence ID" value="NC_017094.1"/>
</dbReference>
<reference evidence="2" key="2">
    <citation type="submission" date="2012-03" db="EMBL/GenBank/DDBJ databases">
        <title>The complete genome sequence of the pioneer microbe on fresh volcanic deposit, Leptospirillum ferrooxidans strain C2-3.</title>
        <authorList>
            <person name="Fujimura R."/>
            <person name="Sato Y."/>
            <person name="Nishizawa T."/>
            <person name="Nanba K."/>
            <person name="Oshima K."/>
            <person name="Hattori M."/>
            <person name="Kamijo T."/>
            <person name="Ohta H."/>
        </authorList>
    </citation>
    <scope>NUCLEOTIDE SEQUENCE [LARGE SCALE GENOMIC DNA]</scope>
    <source>
        <strain evidence="2">C2-3</strain>
    </source>
</reference>
<dbReference type="PATRIC" id="fig|1162668.3.peg.466"/>
<dbReference type="AlphaFoldDB" id="I0ILH2"/>
<name>I0ILH2_LEPFC</name>
<dbReference type="Proteomes" id="UP000007382">
    <property type="component" value="Chromosome"/>
</dbReference>
<sequence length="341" mass="38036">MSSFFPQSIKSLVEWVRSHPEISKEVLRAFRYGRDLSLIAVVKTEEGESPVSLDNIVSPYVRTPDIYFELGPDIEILLLPETSADGARIVASRIMEGGPRRLPGANDTSLPEIRIGMTSIGLGGHSDIEVTTTALLSVHAAIVSGNPMMSFRDIFIGNLSLFESVAMIANLTTYEISVFSQSFERFREEPMGFRERLAQGAFQIATDLGLSEEDAEDLARWAHFTDLSAFEKGHGNQKADLFPIASRRKRDDFLKGMELYLSNPDGSTSNEVNWKTRWKSKEAAAIFQSTYIIQKSCLGRIGQQQASFQDILVQMEKIGIEKSVIDSITKKGESLWNPLFQ</sequence>
<dbReference type="HOGENOM" id="CLU_758210_0_0_0"/>
<gene>
    <name evidence="1" type="ordered locus">LFE_0400</name>
</gene>
<evidence type="ECO:0000313" key="1">
    <source>
        <dbReference type="EMBL" id="BAM06121.1"/>
    </source>
</evidence>
<keyword evidence="2" id="KW-1185">Reference proteome</keyword>
<dbReference type="KEGG" id="lfc:LFE_0400"/>
<proteinExistence type="predicted"/>
<accession>I0ILH2</accession>
<reference evidence="1 2" key="1">
    <citation type="journal article" date="2012" name="J. Bacteriol.">
        <title>Complete Genome Sequence of Leptospirillum ferrooxidans Strain C2-3, Isolated from a Fresh Volcanic Ash Deposit on the Island of Miyake, Japan.</title>
        <authorList>
            <person name="Fujimura R."/>
            <person name="Sato Y."/>
            <person name="Nishizawa T."/>
            <person name="Oshima K."/>
            <person name="Kim S.-W."/>
            <person name="Hattori M."/>
            <person name="Kamijo T."/>
            <person name="Ohta H."/>
        </authorList>
    </citation>
    <scope>NUCLEOTIDE SEQUENCE [LARGE SCALE GENOMIC DNA]</scope>
    <source>
        <strain evidence="1 2">C2-3</strain>
    </source>
</reference>
<organism evidence="1 2">
    <name type="scientific">Leptospirillum ferrooxidans (strain C2-3)</name>
    <dbReference type="NCBI Taxonomy" id="1162668"/>
    <lineage>
        <taxon>Bacteria</taxon>
        <taxon>Pseudomonadati</taxon>
        <taxon>Nitrospirota</taxon>
        <taxon>Nitrospiria</taxon>
        <taxon>Nitrospirales</taxon>
        <taxon>Nitrospiraceae</taxon>
        <taxon>Leptospirillum</taxon>
    </lineage>
</organism>
<evidence type="ECO:0000313" key="2">
    <source>
        <dbReference type="Proteomes" id="UP000007382"/>
    </source>
</evidence>
<protein>
    <submittedName>
        <fullName evidence="1">Uncharacterized protein</fullName>
    </submittedName>
</protein>
<dbReference type="EMBL" id="AP012342">
    <property type="protein sequence ID" value="BAM06121.1"/>
    <property type="molecule type" value="Genomic_DNA"/>
</dbReference>